<dbReference type="EMBL" id="JASCZI010030749">
    <property type="protein sequence ID" value="MED6124629.1"/>
    <property type="molecule type" value="Genomic_DNA"/>
</dbReference>
<sequence>MKFQGVRLRYPTSNGSSSVSGFVSLWRINERNIDGKCNVGLTGGVGFWHRQILRYISSNVLYGRKGIGRNHTQKTGLVTMLRKSLGGCEDCEVSVLECENSNPDSDNSTCIYR</sequence>
<comment type="caution">
    <text evidence="1">The sequence shown here is derived from an EMBL/GenBank/DDBJ whole genome shotgun (WGS) entry which is preliminary data.</text>
</comment>
<organism evidence="1 2">
    <name type="scientific">Stylosanthes scabra</name>
    <dbReference type="NCBI Taxonomy" id="79078"/>
    <lineage>
        <taxon>Eukaryota</taxon>
        <taxon>Viridiplantae</taxon>
        <taxon>Streptophyta</taxon>
        <taxon>Embryophyta</taxon>
        <taxon>Tracheophyta</taxon>
        <taxon>Spermatophyta</taxon>
        <taxon>Magnoliopsida</taxon>
        <taxon>eudicotyledons</taxon>
        <taxon>Gunneridae</taxon>
        <taxon>Pentapetalae</taxon>
        <taxon>rosids</taxon>
        <taxon>fabids</taxon>
        <taxon>Fabales</taxon>
        <taxon>Fabaceae</taxon>
        <taxon>Papilionoideae</taxon>
        <taxon>50 kb inversion clade</taxon>
        <taxon>dalbergioids sensu lato</taxon>
        <taxon>Dalbergieae</taxon>
        <taxon>Pterocarpus clade</taxon>
        <taxon>Stylosanthes</taxon>
    </lineage>
</organism>
<dbReference type="Proteomes" id="UP001341840">
    <property type="component" value="Unassembled WGS sequence"/>
</dbReference>
<name>A0ABU6RL06_9FABA</name>
<gene>
    <name evidence="1" type="ORF">PIB30_060737</name>
</gene>
<reference evidence="1 2" key="1">
    <citation type="journal article" date="2023" name="Plants (Basel)">
        <title>Bridging the Gap: Combining Genomics and Transcriptomics Approaches to Understand Stylosanthes scabra, an Orphan Legume from the Brazilian Caatinga.</title>
        <authorList>
            <person name="Ferreira-Neto J.R.C."/>
            <person name="da Silva M.D."/>
            <person name="Binneck E."/>
            <person name="de Melo N.F."/>
            <person name="da Silva R.H."/>
            <person name="de Melo A.L.T.M."/>
            <person name="Pandolfi V."/>
            <person name="Bustamante F.O."/>
            <person name="Brasileiro-Vidal A.C."/>
            <person name="Benko-Iseppon A.M."/>
        </authorList>
    </citation>
    <scope>NUCLEOTIDE SEQUENCE [LARGE SCALE GENOMIC DNA]</scope>
    <source>
        <tissue evidence="1">Leaves</tissue>
    </source>
</reference>
<keyword evidence="2" id="KW-1185">Reference proteome</keyword>
<evidence type="ECO:0000313" key="2">
    <source>
        <dbReference type="Proteomes" id="UP001341840"/>
    </source>
</evidence>
<accession>A0ABU6RL06</accession>
<protein>
    <submittedName>
        <fullName evidence="1">Uncharacterized protein</fullName>
    </submittedName>
</protein>
<evidence type="ECO:0000313" key="1">
    <source>
        <dbReference type="EMBL" id="MED6124629.1"/>
    </source>
</evidence>
<proteinExistence type="predicted"/>